<evidence type="ECO:0000259" key="4">
    <source>
        <dbReference type="PROSITE" id="PS50893"/>
    </source>
</evidence>
<dbReference type="STRING" id="44251.PDUR_15555"/>
<dbReference type="OrthoDB" id="9802264at2"/>
<dbReference type="PROSITE" id="PS00211">
    <property type="entry name" value="ABC_TRANSPORTER_1"/>
    <property type="match status" value="1"/>
</dbReference>
<feature type="domain" description="ABC transporter" evidence="4">
    <location>
        <begin position="2"/>
        <end position="242"/>
    </location>
</feature>
<dbReference type="GO" id="GO:0005524">
    <property type="term" value="F:ATP binding"/>
    <property type="evidence" value="ECO:0007669"/>
    <property type="project" value="UniProtKB-KW"/>
</dbReference>
<organism evidence="5 6">
    <name type="scientific">Paenibacillus durus</name>
    <name type="common">Paenibacillus azotofixans</name>
    <dbReference type="NCBI Taxonomy" id="44251"/>
    <lineage>
        <taxon>Bacteria</taxon>
        <taxon>Bacillati</taxon>
        <taxon>Bacillota</taxon>
        <taxon>Bacilli</taxon>
        <taxon>Bacillales</taxon>
        <taxon>Paenibacillaceae</taxon>
        <taxon>Paenibacillus</taxon>
    </lineage>
</organism>
<dbReference type="InterPro" id="IPR017871">
    <property type="entry name" value="ABC_transporter-like_CS"/>
</dbReference>
<dbReference type="InterPro" id="IPR003439">
    <property type="entry name" value="ABC_transporter-like_ATP-bd"/>
</dbReference>
<evidence type="ECO:0000313" key="5">
    <source>
        <dbReference type="EMBL" id="AIQ13167.1"/>
    </source>
</evidence>
<sequence>MIIVEHLAKSIGPEQTPVLRDIGFRMESGELIGLLGASGSGKTTLLRCLALRDKWDKGNFRVDGTDILQGGFGGRVKIRREWAFLEQNAQLNPTRTALKNVLIGQAAQTPLWRRLTGMVRSDDYMGAMDELERIGLLDKAKMKTGQLSGGERQRVAIARALVHGAKVILADEPVTGLDPKSAQSIMETLRELCKESGLTVVAIIPLELAERYATRLWVLDNGRIRHDVSGRRLTSQERAGLL</sequence>
<dbReference type="InterPro" id="IPR027417">
    <property type="entry name" value="P-loop_NTPase"/>
</dbReference>
<dbReference type="RefSeq" id="WP_042206961.1">
    <property type="nucleotide sequence ID" value="NZ_CP009288.1"/>
</dbReference>
<name>A0A089HQ01_PAEDU</name>
<dbReference type="SUPFAM" id="SSF52540">
    <property type="entry name" value="P-loop containing nucleoside triphosphate hydrolases"/>
    <property type="match status" value="1"/>
</dbReference>
<reference evidence="5 6" key="1">
    <citation type="submission" date="2014-08" db="EMBL/GenBank/DDBJ databases">
        <title>Comparative genomics of the Paenibacillus odorifer group.</title>
        <authorList>
            <person name="den Bakker H.C."/>
            <person name="Tsai Y.-C."/>
            <person name="Martin N."/>
            <person name="Korlach J."/>
            <person name="Wiedmann M."/>
        </authorList>
    </citation>
    <scope>NUCLEOTIDE SEQUENCE [LARGE SCALE GENOMIC DNA]</scope>
    <source>
        <strain evidence="5 6">DSM 1735</strain>
    </source>
</reference>
<dbReference type="Pfam" id="PF00005">
    <property type="entry name" value="ABC_tran"/>
    <property type="match status" value="1"/>
</dbReference>
<dbReference type="eggNOG" id="COG3638">
    <property type="taxonomic scope" value="Bacteria"/>
</dbReference>
<keyword evidence="2" id="KW-0547">Nucleotide-binding</keyword>
<dbReference type="InterPro" id="IPR003593">
    <property type="entry name" value="AAA+_ATPase"/>
</dbReference>
<keyword evidence="1" id="KW-0813">Transport</keyword>
<evidence type="ECO:0000256" key="2">
    <source>
        <dbReference type="ARBA" id="ARBA00022741"/>
    </source>
</evidence>
<dbReference type="EMBL" id="CP009288">
    <property type="protein sequence ID" value="AIQ13167.1"/>
    <property type="molecule type" value="Genomic_DNA"/>
</dbReference>
<dbReference type="Proteomes" id="UP000029409">
    <property type="component" value="Chromosome"/>
</dbReference>
<keyword evidence="3 5" id="KW-0067">ATP-binding</keyword>
<evidence type="ECO:0000256" key="3">
    <source>
        <dbReference type="ARBA" id="ARBA00022840"/>
    </source>
</evidence>
<evidence type="ECO:0000256" key="1">
    <source>
        <dbReference type="ARBA" id="ARBA00022448"/>
    </source>
</evidence>
<evidence type="ECO:0000313" key="6">
    <source>
        <dbReference type="Proteomes" id="UP000029409"/>
    </source>
</evidence>
<dbReference type="SMART" id="SM00382">
    <property type="entry name" value="AAA"/>
    <property type="match status" value="1"/>
</dbReference>
<protein>
    <submittedName>
        <fullName evidence="5">Phosphonate ABC transporter ATP-binding protein</fullName>
    </submittedName>
</protein>
<gene>
    <name evidence="5" type="ORF">PDUR_15555</name>
</gene>
<keyword evidence="6" id="KW-1185">Reference proteome</keyword>
<proteinExistence type="predicted"/>
<dbReference type="InterPro" id="IPR050086">
    <property type="entry name" value="MetN_ABC_transporter-like"/>
</dbReference>
<dbReference type="Gene3D" id="3.40.50.300">
    <property type="entry name" value="P-loop containing nucleotide triphosphate hydrolases"/>
    <property type="match status" value="1"/>
</dbReference>
<accession>A0A089HQ01</accession>
<dbReference type="PANTHER" id="PTHR43166">
    <property type="entry name" value="AMINO ACID IMPORT ATP-BINDING PROTEIN"/>
    <property type="match status" value="1"/>
</dbReference>
<dbReference type="GO" id="GO:0016887">
    <property type="term" value="F:ATP hydrolysis activity"/>
    <property type="evidence" value="ECO:0007669"/>
    <property type="project" value="InterPro"/>
</dbReference>
<dbReference type="PROSITE" id="PS50893">
    <property type="entry name" value="ABC_TRANSPORTER_2"/>
    <property type="match status" value="1"/>
</dbReference>
<dbReference type="AlphaFoldDB" id="A0A089HQ01"/>
<dbReference type="KEGG" id="pdu:PDUR_15555"/>